<protein>
    <recommendedName>
        <fullName evidence="3">Lanthionine synthetase</fullName>
    </recommendedName>
</protein>
<evidence type="ECO:0008006" key="3">
    <source>
        <dbReference type="Google" id="ProtNLM"/>
    </source>
</evidence>
<evidence type="ECO:0000313" key="1">
    <source>
        <dbReference type="EMBL" id="TGY40066.1"/>
    </source>
</evidence>
<reference evidence="1 2" key="1">
    <citation type="submission" date="2019-04" db="EMBL/GenBank/DDBJ databases">
        <title>Microbes associate with the intestines of laboratory mice.</title>
        <authorList>
            <person name="Navarre W."/>
            <person name="Wong E."/>
            <person name="Huang K."/>
            <person name="Tropini C."/>
            <person name="Ng K."/>
            <person name="Yu B."/>
        </authorList>
    </citation>
    <scope>NUCLEOTIDE SEQUENCE [LARGE SCALE GENOMIC DNA]</scope>
    <source>
        <strain evidence="1 2">NM63_1-25</strain>
    </source>
</reference>
<dbReference type="SUPFAM" id="SSF158745">
    <property type="entry name" value="LanC-like"/>
    <property type="match status" value="1"/>
</dbReference>
<name>A0A4S2DDS1_9BACE</name>
<gene>
    <name evidence="1" type="ORF">E5353_03675</name>
</gene>
<proteinExistence type="predicted"/>
<evidence type="ECO:0000313" key="2">
    <source>
        <dbReference type="Proteomes" id="UP000309566"/>
    </source>
</evidence>
<organism evidence="1 2">
    <name type="scientific">Bacteroides caecimuris</name>
    <dbReference type="NCBI Taxonomy" id="1796613"/>
    <lineage>
        <taxon>Bacteria</taxon>
        <taxon>Pseudomonadati</taxon>
        <taxon>Bacteroidota</taxon>
        <taxon>Bacteroidia</taxon>
        <taxon>Bacteroidales</taxon>
        <taxon>Bacteroidaceae</taxon>
        <taxon>Bacteroides</taxon>
    </lineage>
</organism>
<dbReference type="RefSeq" id="WP_135999033.1">
    <property type="nucleotide sequence ID" value="NZ_SRYX01000009.1"/>
</dbReference>
<accession>A0A4S2DDS1</accession>
<comment type="caution">
    <text evidence="1">The sequence shown here is derived from an EMBL/GenBank/DDBJ whole genome shotgun (WGS) entry which is preliminary data.</text>
</comment>
<dbReference type="Proteomes" id="UP000309566">
    <property type="component" value="Unassembled WGS sequence"/>
</dbReference>
<dbReference type="AlphaFoldDB" id="A0A4S2DDS1"/>
<sequence>MIEKRILLQISNTIIANLNNADGIGFLYGKIGLALFMYRYSRFVNNQFYENIADEIIDDIYNKMNDAIPRNYERGLAGIGCAMCRIIKEKYVEGDPSEILDVLDEQLLCDVKETLMEDMNADYPIYSSGLYLLDRLSVEDVVNSQKEQWIFKVIDAVEAIDLGQIKDNSSRILLISSILFVLLKLSDFVADKCRFYPLYDYLLECALRSINRNRDVNIVLLKKVVSLLPEDRITKELLVKVKSINFHMDVMNESLMFESELNWYWLFNMPLSLSPLVTKLDVLVDKLLLDIDFDLYMMNSKLAKIGTWVMKM</sequence>
<dbReference type="Gene3D" id="1.50.10.20">
    <property type="match status" value="1"/>
</dbReference>
<dbReference type="EMBL" id="SRYX01000009">
    <property type="protein sequence ID" value="TGY40066.1"/>
    <property type="molecule type" value="Genomic_DNA"/>
</dbReference>